<dbReference type="ExpressionAtlas" id="R7WD07">
    <property type="expression patterns" value="baseline"/>
</dbReference>
<dbReference type="Pfam" id="PF00201">
    <property type="entry name" value="UDPGT"/>
    <property type="match status" value="1"/>
</dbReference>
<protein>
    <submittedName>
        <fullName evidence="2">Cytokinin-O-glucosyltransferase 2</fullName>
    </submittedName>
</protein>
<dbReference type="InterPro" id="IPR002213">
    <property type="entry name" value="UDP_glucos_trans"/>
</dbReference>
<feature type="domain" description="Domain X" evidence="1">
    <location>
        <begin position="572"/>
        <end position="657"/>
    </location>
</feature>
<dbReference type="PANTHER" id="PTHR33642">
    <property type="entry name" value="COX1/OXI3 INTRON 1 PROTEIN-RELATED"/>
    <property type="match status" value="1"/>
</dbReference>
<reference evidence="2" key="1">
    <citation type="submission" date="2015-06" db="UniProtKB">
        <authorList>
            <consortium name="EnsemblPlants"/>
        </authorList>
    </citation>
    <scope>IDENTIFICATION</scope>
</reference>
<sequence length="1356" mass="151195">MSFLASGRGRFLREISRHRPALQGRYTACFRRHKAHFLLDGIEDAAESTIGSQEPPVSLAKSLASLAEESTIAAQRQRKPLSRMERKRLAELRIKKRVKAQYLNGKFYDLMGKVVASADTLEDAYDIVRLNSNVDLASPRDDVCFIALAEQLRSGEFDITSNSFSVAAKRQGGERIVLPRLNLKVIQEAVRVVLEVVFRPQFSKISHGCRSGRGYHSALRFISTEIGVPDWCFTVPMYKEEKIVDDQLVAFMQDMFDAEVINLVFGGFPKGHGVPQEGVLAPILMNIYLDSFDHEVFRICMKHEGLYSGAKNVTENQGSKLRHWFRSQMKDGDVNNEDQTEGQPNVRLYACRYMDEIFVAVVGSRDIAETVKSEVVDYLSKSLYLKVDDGLCLVPVKKDSRGLQFAGTVVKAATKESAALKTVHKLKEKVRLFACQKQEIWDAMNLRLGKKWLAYGLRRVKESEIKSLGLSTPLLDHIAQFRKEGMKTDHWFKTLLKVWMQDIDAKNEANEEVLLSKYIAEPALPQELRDAFNNFQKQANDYISSETAATEALLSSLKNKESMYTCPDDAAIKIYAPLSYIKKCLNRYGVTNLEGFPKHVSALVLQDDELIISWFAGIIHRWVRWFSEVDNFKELQLMLVECVRKSCIRTLSAKYRMYEKLTEKRFELDDYGIPMVEDFEAMIAQLEPSSSSVSTDEALTYGISSSGLCVLTLSRVRVPARKFNCFVMGCQSSSPSLYIIHVKEKQRFPGWRTGFSSSIHGSLNGRRIGLCTQHVKDLYLGQISLQSVDFGIGELENFGAIASNLASLAKLWVPCCSLSFLCAWVMFTALRFQEAGSLLFQGHAVHAHLSASRSMLLSKKAAGGRRHEGPSFVLVALRDYQAYGTLSNAGLSCHQICELGDLPFAGVMDAAVHVLVFPWPRQGHINPMLHFATALVDAGVQVTFLHTEHNLRRLAQVPLPPRLRLLSIPDGLPDDHPRSFLELLESMCTTSSAAYRALLLSADAPVTCVVADGTMPFAIDIAEELGIPALAFATQSACSYLALLSMPRLVELGESPFPTDDLVCGVPGMEGFLRRRDLPRGLYCAEQGDRDPWMLKLAEVTARSSKACALILNTTASMEQPALAHIASHTSDVFAVGPLHARSRLTASASLWQEDDGCMAWLDGHEDRSVVYVSLGSRAVITQEQFTEFLSGLVATGYAFLWALRPDMVQTTSSALLREAVGAVEGSKAHILEWAPQRDVLRHRAVGCFLTHAGWNSTLECALEGVPMVCWPFFSDQQINSRFVGAVWRTGLDMKDVCERGVVERTVREAMVSDKIRGVAQAMAQQLRLDVAQAGSSSSELERLVRFIRELSIRSC</sequence>
<dbReference type="CDD" id="cd01651">
    <property type="entry name" value="RT_G2_intron"/>
    <property type="match status" value="1"/>
</dbReference>
<accession>R7WD07</accession>
<name>R7WD07_AEGTA</name>
<dbReference type="EnsemblPlants" id="EMT17620">
    <property type="protein sequence ID" value="EMT17620"/>
    <property type="gene ID" value="F775_22983"/>
</dbReference>
<proteinExistence type="predicted"/>
<dbReference type="GO" id="GO:0003964">
    <property type="term" value="F:RNA-directed DNA polymerase activity"/>
    <property type="evidence" value="ECO:0007669"/>
    <property type="project" value="TreeGrafter"/>
</dbReference>
<dbReference type="PANTHER" id="PTHR33642:SF3">
    <property type="entry name" value="NUCLEAR INTRON MATURASE 4, MITOCHONDRIAL"/>
    <property type="match status" value="1"/>
</dbReference>
<dbReference type="SUPFAM" id="SSF53756">
    <property type="entry name" value="UDP-Glycosyltransferase/glycogen phosphorylase"/>
    <property type="match status" value="1"/>
</dbReference>
<dbReference type="Pfam" id="PF01348">
    <property type="entry name" value="Intron_maturas2"/>
    <property type="match status" value="1"/>
</dbReference>
<dbReference type="InterPro" id="IPR024937">
    <property type="entry name" value="Domain_X"/>
</dbReference>
<dbReference type="GO" id="GO:0005739">
    <property type="term" value="C:mitochondrion"/>
    <property type="evidence" value="ECO:0007669"/>
    <property type="project" value="TreeGrafter"/>
</dbReference>
<dbReference type="CDD" id="cd03784">
    <property type="entry name" value="GT1_Gtf-like"/>
    <property type="match status" value="1"/>
</dbReference>
<evidence type="ECO:0000313" key="2">
    <source>
        <dbReference type="EnsemblPlants" id="EMT17620"/>
    </source>
</evidence>
<dbReference type="GO" id="GO:0006315">
    <property type="term" value="P:homing of group II introns"/>
    <property type="evidence" value="ECO:0007669"/>
    <property type="project" value="TreeGrafter"/>
</dbReference>
<evidence type="ECO:0000259" key="1">
    <source>
        <dbReference type="Pfam" id="PF01348"/>
    </source>
</evidence>
<organism evidence="2">
    <name type="scientific">Aegilops tauschii</name>
    <name type="common">Tausch's goatgrass</name>
    <name type="synonym">Aegilops squarrosa</name>
    <dbReference type="NCBI Taxonomy" id="37682"/>
    <lineage>
        <taxon>Eukaryota</taxon>
        <taxon>Viridiplantae</taxon>
        <taxon>Streptophyta</taxon>
        <taxon>Embryophyta</taxon>
        <taxon>Tracheophyta</taxon>
        <taxon>Spermatophyta</taxon>
        <taxon>Magnoliopsida</taxon>
        <taxon>Liliopsida</taxon>
        <taxon>Poales</taxon>
        <taxon>Poaceae</taxon>
        <taxon>BOP clade</taxon>
        <taxon>Pooideae</taxon>
        <taxon>Triticodae</taxon>
        <taxon>Triticeae</taxon>
        <taxon>Triticinae</taxon>
        <taxon>Aegilops</taxon>
    </lineage>
</organism>
<dbReference type="GO" id="GO:0008194">
    <property type="term" value="F:UDP-glycosyltransferase activity"/>
    <property type="evidence" value="ECO:0007669"/>
    <property type="project" value="InterPro"/>
</dbReference>
<dbReference type="GO" id="GO:0090615">
    <property type="term" value="P:mitochondrial mRNA processing"/>
    <property type="evidence" value="ECO:0007669"/>
    <property type="project" value="TreeGrafter"/>
</dbReference>
<dbReference type="FunFam" id="3.40.50.2000:FF:000128">
    <property type="entry name" value="Glycosyltransferase"/>
    <property type="match status" value="1"/>
</dbReference>
<dbReference type="Gene3D" id="3.40.50.2000">
    <property type="entry name" value="Glycogen Phosphorylase B"/>
    <property type="match status" value="2"/>
</dbReference>